<comment type="similarity">
    <text evidence="2">Belongs to the ZIP transporter (TC 2.A.5) family.</text>
</comment>
<evidence type="ECO:0000256" key="6">
    <source>
        <dbReference type="SAM" id="MobiDB-lite"/>
    </source>
</evidence>
<name>A0ABM0LWB6_SACKO</name>
<organism evidence="9 10">
    <name type="scientific">Saccoglossus kowalevskii</name>
    <name type="common">Acorn worm</name>
    <dbReference type="NCBI Taxonomy" id="10224"/>
    <lineage>
        <taxon>Eukaryota</taxon>
        <taxon>Metazoa</taxon>
        <taxon>Hemichordata</taxon>
        <taxon>Enteropneusta</taxon>
        <taxon>Harrimaniidae</taxon>
        <taxon>Saccoglossus</taxon>
    </lineage>
</organism>
<feature type="transmembrane region" description="Helical" evidence="7">
    <location>
        <begin position="309"/>
        <end position="332"/>
    </location>
</feature>
<evidence type="ECO:0000313" key="10">
    <source>
        <dbReference type="RefSeq" id="XP_006812057.1"/>
    </source>
</evidence>
<evidence type="ECO:0000313" key="9">
    <source>
        <dbReference type="Proteomes" id="UP000694865"/>
    </source>
</evidence>
<keyword evidence="9" id="KW-1185">Reference proteome</keyword>
<reference evidence="10" key="1">
    <citation type="submission" date="2025-08" db="UniProtKB">
        <authorList>
            <consortium name="RefSeq"/>
        </authorList>
    </citation>
    <scope>IDENTIFICATION</scope>
    <source>
        <tissue evidence="10">Testes</tissue>
    </source>
</reference>
<evidence type="ECO:0000256" key="5">
    <source>
        <dbReference type="ARBA" id="ARBA00023136"/>
    </source>
</evidence>
<evidence type="ECO:0000256" key="4">
    <source>
        <dbReference type="ARBA" id="ARBA00022989"/>
    </source>
</evidence>
<accession>A0ABM0LWB6</accession>
<protein>
    <submittedName>
        <fullName evidence="10">Zinc transporter ZIP10-like</fullName>
    </submittedName>
</protein>
<keyword evidence="5 7" id="KW-0472">Membrane</keyword>
<dbReference type="PANTHER" id="PTHR12191">
    <property type="entry name" value="SOLUTE CARRIER FAMILY 39"/>
    <property type="match status" value="1"/>
</dbReference>
<dbReference type="InterPro" id="IPR050799">
    <property type="entry name" value="ZIP_Transporter"/>
</dbReference>
<keyword evidence="4 7" id="KW-1133">Transmembrane helix</keyword>
<dbReference type="RefSeq" id="XP_006812057.1">
    <property type="nucleotide sequence ID" value="XM_006811994.1"/>
</dbReference>
<keyword evidence="8" id="KW-0732">Signal</keyword>
<evidence type="ECO:0000256" key="7">
    <source>
        <dbReference type="SAM" id="Phobius"/>
    </source>
</evidence>
<feature type="non-terminal residue" evidence="10">
    <location>
        <position position="425"/>
    </location>
</feature>
<feature type="chain" id="PRO_5046021767" evidence="8">
    <location>
        <begin position="22"/>
        <end position="425"/>
    </location>
</feature>
<feature type="signal peptide" evidence="8">
    <location>
        <begin position="1"/>
        <end position="21"/>
    </location>
</feature>
<comment type="subcellular location">
    <subcellularLocation>
        <location evidence="1">Membrane</location>
        <topology evidence="1">Multi-pass membrane protein</topology>
    </subcellularLocation>
</comment>
<evidence type="ECO:0000256" key="2">
    <source>
        <dbReference type="ARBA" id="ARBA00006939"/>
    </source>
</evidence>
<dbReference type="PANTHER" id="PTHR12191:SF37">
    <property type="entry name" value="ZINC TRANSPORTER FOI"/>
    <property type="match status" value="1"/>
</dbReference>
<feature type="region of interest" description="Disordered" evidence="6">
    <location>
        <begin position="172"/>
        <end position="239"/>
    </location>
</feature>
<evidence type="ECO:0000256" key="8">
    <source>
        <dbReference type="SAM" id="SignalP"/>
    </source>
</evidence>
<feature type="compositionally biased region" description="Basic and acidic residues" evidence="6">
    <location>
        <begin position="229"/>
        <end position="239"/>
    </location>
</feature>
<feature type="transmembrane region" description="Helical" evidence="7">
    <location>
        <begin position="344"/>
        <end position="365"/>
    </location>
</feature>
<evidence type="ECO:0000256" key="1">
    <source>
        <dbReference type="ARBA" id="ARBA00004141"/>
    </source>
</evidence>
<feature type="transmembrane region" description="Helical" evidence="7">
    <location>
        <begin position="394"/>
        <end position="415"/>
    </location>
</feature>
<gene>
    <name evidence="10" type="primary">LOC102805558</name>
</gene>
<sequence length="425" mass="47920">MVACLLCCVFMFFNHHHHVRCQHQSARQAVPTVIAGTSPGLASQYHVVENTGQFPVTTERTKTSTCELPGDTFGGDCLQHVFEKYGENGVMTLSGFEKLLRSIGLSESSSDEEHHDDDDDHHVEDDYEAARKQFEDALQRKSMSLSQKTGTNRESVDDVRIVDDASMLKDTHKLSTRSAHTNTEENDLQYSKLPGNSRIKRGDDFQMTYNDLSESKDESSSYSDGLDVLSEHEHGGEDDTHQCWMPKRYFDISSYHSNSNQDTIDQSAFIQICPILIQQLESQSCHKNDRDHSDEYANEDNFTDIPPHVWGYGILSITIISLVSLCGILIVPVFRRFPEGYKRLLAVLVALAVGTLSGDAILHLIPHSYGLHAHEESDGSEHSDHGDDNKAQEAVYRGLVVLLGIYFFFMVERLMHIYSDTKKKQ</sequence>
<evidence type="ECO:0000256" key="3">
    <source>
        <dbReference type="ARBA" id="ARBA00022692"/>
    </source>
</evidence>
<dbReference type="GeneID" id="102805558"/>
<dbReference type="Pfam" id="PF02535">
    <property type="entry name" value="Zip"/>
    <property type="match status" value="1"/>
</dbReference>
<dbReference type="InterPro" id="IPR003689">
    <property type="entry name" value="ZIP"/>
</dbReference>
<keyword evidence="3 7" id="KW-0812">Transmembrane</keyword>
<proteinExistence type="inferred from homology"/>
<dbReference type="Proteomes" id="UP000694865">
    <property type="component" value="Unplaced"/>
</dbReference>